<dbReference type="AlphaFoldDB" id="A0A7G2CLZ0"/>
<proteinExistence type="predicted"/>
<evidence type="ECO:0000313" key="1">
    <source>
        <dbReference type="EMBL" id="CAD2219941.1"/>
    </source>
</evidence>
<gene>
    <name evidence="1" type="ORF">ADEAN_000745500</name>
</gene>
<name>A0A7G2CLZ0_9TRYP</name>
<dbReference type="Proteomes" id="UP000515908">
    <property type="component" value="Chromosome 15"/>
</dbReference>
<protein>
    <submittedName>
        <fullName evidence="1">Uncharacterized protein</fullName>
    </submittedName>
</protein>
<sequence length="571" mass="64611">MAVVDDVVDRLPLLVSPLLDAFIMVLHQQRRPLLQEDNEPQHILNVLHRLKSHGDILDMARCVLSLFSAFRASKEDTLKAREKYFMDQLAHLLLSAVQVALIPAVLEQFMMSRECALYRCPPLALTFVVRLLAIAPVAALREETIQKSIQLFLQSEKSKPMNERMNSSETTKLLSRVEAYVTQVDGLQHTQVLLDGIFGTAAHVNRLLPPSQLSEQEVANLEKLEQARLILLRTENEATIILHTVQHLHKSDVVSLSESGKRLLCISESETESLAEETQNFIRATIENSDGFRHFLDMIDRANAEAFTKMMLTFFKSIIKEFHTEVYLPSNAAQLEQLRRRMESELFSLSPPALDALLYYVFVPSLLCVVPEEGVATSSFRLHSVPSIALSDRTLLNTEIQRRFSEDAFHFLYEYDRILSSTEGKEGLAVHGGVPGSSLMEAWRAWVRRTTFCCASDLIQLCASKGSTPLPDVQLLLRAYAVLLTYYEAVPVSERDLLFPPSVHEAALACLLSLVYQRVDMQASLQITIEKNPHFLNALPTVLLRRLMVTYIVTRRQVPSFLKEALRRESA</sequence>
<evidence type="ECO:0000313" key="2">
    <source>
        <dbReference type="Proteomes" id="UP000515908"/>
    </source>
</evidence>
<dbReference type="VEuPathDB" id="TriTrypDB:ADEAN_000745500"/>
<reference evidence="1 2" key="1">
    <citation type="submission" date="2020-08" db="EMBL/GenBank/DDBJ databases">
        <authorList>
            <person name="Newling K."/>
            <person name="Davey J."/>
            <person name="Forrester S."/>
        </authorList>
    </citation>
    <scope>NUCLEOTIDE SEQUENCE [LARGE SCALE GENOMIC DNA]</scope>
    <source>
        <strain evidence="2">Crithidia deanei Carvalho (ATCC PRA-265)</strain>
    </source>
</reference>
<keyword evidence="2" id="KW-1185">Reference proteome</keyword>
<organism evidence="1 2">
    <name type="scientific">Angomonas deanei</name>
    <dbReference type="NCBI Taxonomy" id="59799"/>
    <lineage>
        <taxon>Eukaryota</taxon>
        <taxon>Discoba</taxon>
        <taxon>Euglenozoa</taxon>
        <taxon>Kinetoplastea</taxon>
        <taxon>Metakinetoplastina</taxon>
        <taxon>Trypanosomatida</taxon>
        <taxon>Trypanosomatidae</taxon>
        <taxon>Strigomonadinae</taxon>
        <taxon>Angomonas</taxon>
    </lineage>
</organism>
<accession>A0A7G2CLZ0</accession>
<dbReference type="EMBL" id="LR877159">
    <property type="protein sequence ID" value="CAD2219941.1"/>
    <property type="molecule type" value="Genomic_DNA"/>
</dbReference>